<dbReference type="AlphaFoldDB" id="A0A4Y8LNY5"/>
<proteinExistence type="predicted"/>
<accession>A0A4Y8LNY5</accession>
<keyword evidence="3" id="KW-1185">Reference proteome</keyword>
<evidence type="ECO:0000313" key="2">
    <source>
        <dbReference type="EMBL" id="TFE19338.1"/>
    </source>
</evidence>
<feature type="transmembrane region" description="Helical" evidence="1">
    <location>
        <begin position="12"/>
        <end position="34"/>
    </location>
</feature>
<dbReference type="RefSeq" id="WP_135154670.1">
    <property type="nucleotide sequence ID" value="NZ_SOMN01000072.1"/>
</dbReference>
<gene>
    <name evidence="2" type="ORF">E2980_23530</name>
</gene>
<sequence length="115" mass="13349">MKVEESKKRRLISLSVISLVGIIIWFICFLNYINDDINARIERAVVPIVVPSEVVWIFYGIYNLFLVAGYFIAEWIDLEGSLGKYELSSIILVINFIPLFFMWVGFSIKKIIKEP</sequence>
<evidence type="ECO:0000313" key="3">
    <source>
        <dbReference type="Proteomes" id="UP000297900"/>
    </source>
</evidence>
<evidence type="ECO:0000256" key="1">
    <source>
        <dbReference type="SAM" id="Phobius"/>
    </source>
</evidence>
<keyword evidence="1" id="KW-1133">Transmembrane helix</keyword>
<dbReference type="Proteomes" id="UP000297900">
    <property type="component" value="Unassembled WGS sequence"/>
</dbReference>
<organism evidence="2 3">
    <name type="scientific">Cohnella luojiensis</name>
    <dbReference type="NCBI Taxonomy" id="652876"/>
    <lineage>
        <taxon>Bacteria</taxon>
        <taxon>Bacillati</taxon>
        <taxon>Bacillota</taxon>
        <taxon>Bacilli</taxon>
        <taxon>Bacillales</taxon>
        <taxon>Paenibacillaceae</taxon>
        <taxon>Cohnella</taxon>
    </lineage>
</organism>
<keyword evidence="1" id="KW-0812">Transmembrane</keyword>
<name>A0A4Y8LNY5_9BACL</name>
<feature type="transmembrane region" description="Helical" evidence="1">
    <location>
        <begin position="54"/>
        <end position="73"/>
    </location>
</feature>
<reference evidence="2 3" key="1">
    <citation type="submission" date="2019-03" db="EMBL/GenBank/DDBJ databases">
        <title>Cohnella endophytica sp. nov., a novel endophytic bacterium isolated from bark of Sonneratia apetala.</title>
        <authorList>
            <person name="Tuo L."/>
        </authorList>
    </citation>
    <scope>NUCLEOTIDE SEQUENCE [LARGE SCALE GENOMIC DNA]</scope>
    <source>
        <strain evidence="2 3">CCTCC AB 208254</strain>
    </source>
</reference>
<feature type="transmembrane region" description="Helical" evidence="1">
    <location>
        <begin position="85"/>
        <end position="106"/>
    </location>
</feature>
<protein>
    <submittedName>
        <fullName evidence="2">Uncharacterized protein</fullName>
    </submittedName>
</protein>
<keyword evidence="1" id="KW-0472">Membrane</keyword>
<comment type="caution">
    <text evidence="2">The sequence shown here is derived from an EMBL/GenBank/DDBJ whole genome shotgun (WGS) entry which is preliminary data.</text>
</comment>
<dbReference type="EMBL" id="SOMN01000072">
    <property type="protein sequence ID" value="TFE19338.1"/>
    <property type="molecule type" value="Genomic_DNA"/>
</dbReference>